<dbReference type="PROSITE" id="PS50893">
    <property type="entry name" value="ABC_TRANSPORTER_2"/>
    <property type="match status" value="1"/>
</dbReference>
<organism evidence="9 10">
    <name type="scientific">Paenibacillus oceani</name>
    <dbReference type="NCBI Taxonomy" id="2772510"/>
    <lineage>
        <taxon>Bacteria</taxon>
        <taxon>Bacillati</taxon>
        <taxon>Bacillota</taxon>
        <taxon>Bacilli</taxon>
        <taxon>Bacillales</taxon>
        <taxon>Paenibacillaceae</taxon>
        <taxon>Paenibacillus</taxon>
    </lineage>
</organism>
<dbReference type="GO" id="GO:0015418">
    <property type="term" value="F:ABC-type quaternary ammonium compound transporting activity"/>
    <property type="evidence" value="ECO:0007669"/>
    <property type="project" value="UniProtKB-EC"/>
</dbReference>
<dbReference type="EC" id="7.6.2.9" evidence="6"/>
<dbReference type="Gene3D" id="3.40.50.300">
    <property type="entry name" value="P-loop containing nucleotide triphosphate hydrolases"/>
    <property type="match status" value="1"/>
</dbReference>
<dbReference type="EMBL" id="JACXJA010000040">
    <property type="protein sequence ID" value="MBD2865307.1"/>
    <property type="molecule type" value="Genomic_DNA"/>
</dbReference>
<dbReference type="InterPro" id="IPR050093">
    <property type="entry name" value="ABC_SmlMolc_Importer"/>
</dbReference>
<evidence type="ECO:0000256" key="3">
    <source>
        <dbReference type="ARBA" id="ARBA00022840"/>
    </source>
</evidence>
<dbReference type="InterPro" id="IPR017871">
    <property type="entry name" value="ABC_transporter-like_CS"/>
</dbReference>
<dbReference type="PANTHER" id="PTHR42781:SF4">
    <property type="entry name" value="SPERMIDINE_PUTRESCINE IMPORT ATP-BINDING PROTEIN POTA"/>
    <property type="match status" value="1"/>
</dbReference>
<accession>A0A927H2I8</accession>
<name>A0A927H2I8_9BACL</name>
<dbReference type="PANTHER" id="PTHR42781">
    <property type="entry name" value="SPERMIDINE/PUTRESCINE IMPORT ATP-BINDING PROTEIN POTA"/>
    <property type="match status" value="1"/>
</dbReference>
<comment type="caution">
    <text evidence="9">The sequence shown here is derived from an EMBL/GenBank/DDBJ whole genome shotgun (WGS) entry which is preliminary data.</text>
</comment>
<evidence type="ECO:0000259" key="8">
    <source>
        <dbReference type="PROSITE" id="PS50893"/>
    </source>
</evidence>
<keyword evidence="2" id="KW-0547">Nucleotide-binding</keyword>
<dbReference type="FunFam" id="3.40.50.300:FF:000425">
    <property type="entry name" value="Probable ABC transporter, ATP-binding subunit"/>
    <property type="match status" value="1"/>
</dbReference>
<keyword evidence="10" id="KW-1185">Reference proteome</keyword>
<dbReference type="Proteomes" id="UP000639396">
    <property type="component" value="Unassembled WGS sequence"/>
</dbReference>
<gene>
    <name evidence="9" type="ORF">IDH45_25315</name>
</gene>
<dbReference type="Pfam" id="PF00005">
    <property type="entry name" value="ABC_tran"/>
    <property type="match status" value="1"/>
</dbReference>
<dbReference type="InterPro" id="IPR027417">
    <property type="entry name" value="P-loop_NTPase"/>
</dbReference>
<evidence type="ECO:0000313" key="10">
    <source>
        <dbReference type="Proteomes" id="UP000639396"/>
    </source>
</evidence>
<dbReference type="InterPro" id="IPR008995">
    <property type="entry name" value="Mo/tungstate-bd_C_term_dom"/>
</dbReference>
<reference evidence="9" key="1">
    <citation type="submission" date="2020-09" db="EMBL/GenBank/DDBJ databases">
        <title>A novel bacterium of genus Paenibacillus, isolated from South China Sea.</title>
        <authorList>
            <person name="Huang H."/>
            <person name="Mo K."/>
            <person name="Hu Y."/>
        </authorList>
    </citation>
    <scope>NUCLEOTIDE SEQUENCE</scope>
    <source>
        <strain evidence="9">IB182363</strain>
    </source>
</reference>
<dbReference type="InterPro" id="IPR013611">
    <property type="entry name" value="Transp-assoc_OB_typ2"/>
</dbReference>
<dbReference type="InterPro" id="IPR003593">
    <property type="entry name" value="AAA+_ATPase"/>
</dbReference>
<evidence type="ECO:0000256" key="2">
    <source>
        <dbReference type="ARBA" id="ARBA00022741"/>
    </source>
</evidence>
<evidence type="ECO:0000256" key="1">
    <source>
        <dbReference type="ARBA" id="ARBA00022448"/>
    </source>
</evidence>
<dbReference type="GO" id="GO:0005524">
    <property type="term" value="F:ATP binding"/>
    <property type="evidence" value="ECO:0007669"/>
    <property type="project" value="UniProtKB-KW"/>
</dbReference>
<dbReference type="Gene3D" id="2.40.50.100">
    <property type="match status" value="1"/>
</dbReference>
<dbReference type="GO" id="GO:0016887">
    <property type="term" value="F:ATP hydrolysis activity"/>
    <property type="evidence" value="ECO:0007669"/>
    <property type="project" value="InterPro"/>
</dbReference>
<sequence length="364" mass="39868">MSELRLRQLRKQYGGNVIVDNLDLTVGSGEMVSLLGPSGCGKTTTLRMIAGLLEPTSGSIHLAEKELTRVAPYKRNVGLVFQNYALFPHMTIFDNVAFGLRRHGTPKHEVKERVLQALQSVQLAGMEQRMPAQLSGGQQQRVALARTLVLRPPLVLFDEPLSNLDAKLRQMLRIEIRQLQKRIGFTAIFVTHDQEEAMVLSDRIAVMNKGHIVQLDTPENVYTRPSDSFVADFVGDSNLLAVRELRTTNSIPEITLAGGQNIKAADSGSRESSSTVMIRPEAVRLFAASDGPGALHESDKFNQIAGTVLYVHYTGTSYLIGLQVSGLDKPFLVKAPMHGAEASPVVREGDSVHAVWPIASTLLL</sequence>
<comment type="catalytic activity">
    <reaction evidence="4">
        <text>a quaternary ammonium(out) + ATP + H2O = a quaternary ammonium(in) + ADP + phosphate + H(+)</text>
        <dbReference type="Rhea" id="RHEA:11036"/>
        <dbReference type="ChEBI" id="CHEBI:15377"/>
        <dbReference type="ChEBI" id="CHEBI:15378"/>
        <dbReference type="ChEBI" id="CHEBI:30616"/>
        <dbReference type="ChEBI" id="CHEBI:35267"/>
        <dbReference type="ChEBI" id="CHEBI:43474"/>
        <dbReference type="ChEBI" id="CHEBI:456216"/>
        <dbReference type="EC" id="7.6.2.9"/>
    </reaction>
</comment>
<dbReference type="SUPFAM" id="SSF52540">
    <property type="entry name" value="P-loop containing nucleoside triphosphate hydrolases"/>
    <property type="match status" value="1"/>
</dbReference>
<protein>
    <recommendedName>
        <fullName evidence="7">Carnitine transport ATP-binding protein OpuCA</fullName>
        <ecNumber evidence="6">7.6.2.9</ecNumber>
    </recommendedName>
</protein>
<dbReference type="SMART" id="SM00382">
    <property type="entry name" value="AAA"/>
    <property type="match status" value="1"/>
</dbReference>
<keyword evidence="3 9" id="KW-0067">ATP-binding</keyword>
<evidence type="ECO:0000313" key="9">
    <source>
        <dbReference type="EMBL" id="MBD2865307.1"/>
    </source>
</evidence>
<dbReference type="PROSITE" id="PS00211">
    <property type="entry name" value="ABC_TRANSPORTER_1"/>
    <property type="match status" value="1"/>
</dbReference>
<keyword evidence="1" id="KW-0813">Transport</keyword>
<dbReference type="RefSeq" id="WP_190930926.1">
    <property type="nucleotide sequence ID" value="NZ_JACXJA010000040.1"/>
</dbReference>
<comment type="subunit">
    <text evidence="5">The complex is composed of two ATP-binding proteins (OpuCA), two transmembrane proteins (OpuCB and OpuCD) and a solute-binding protein (OpuCC).</text>
</comment>
<evidence type="ECO:0000256" key="4">
    <source>
        <dbReference type="ARBA" id="ARBA00052482"/>
    </source>
</evidence>
<dbReference type="AlphaFoldDB" id="A0A927H2I8"/>
<dbReference type="InterPro" id="IPR003439">
    <property type="entry name" value="ABC_transporter-like_ATP-bd"/>
</dbReference>
<evidence type="ECO:0000256" key="5">
    <source>
        <dbReference type="ARBA" id="ARBA00063934"/>
    </source>
</evidence>
<dbReference type="Pfam" id="PF08402">
    <property type="entry name" value="TOBE_2"/>
    <property type="match status" value="1"/>
</dbReference>
<dbReference type="SUPFAM" id="SSF50331">
    <property type="entry name" value="MOP-like"/>
    <property type="match status" value="1"/>
</dbReference>
<feature type="domain" description="ABC transporter" evidence="8">
    <location>
        <begin position="4"/>
        <end position="234"/>
    </location>
</feature>
<evidence type="ECO:0000256" key="6">
    <source>
        <dbReference type="ARBA" id="ARBA00066388"/>
    </source>
</evidence>
<dbReference type="GO" id="GO:0043190">
    <property type="term" value="C:ATP-binding cassette (ABC) transporter complex"/>
    <property type="evidence" value="ECO:0007669"/>
    <property type="project" value="InterPro"/>
</dbReference>
<proteinExistence type="predicted"/>
<evidence type="ECO:0000256" key="7">
    <source>
        <dbReference type="ARBA" id="ARBA00070305"/>
    </source>
</evidence>